<dbReference type="GO" id="GO:0016903">
    <property type="term" value="F:oxidoreductase activity, acting on the aldehyde or oxo group of donors"/>
    <property type="evidence" value="ECO:0007669"/>
    <property type="project" value="InterPro"/>
</dbReference>
<dbReference type="InterPro" id="IPR029061">
    <property type="entry name" value="THDP-binding"/>
</dbReference>
<dbReference type="RefSeq" id="WP_127829698.1">
    <property type="nucleotide sequence ID" value="NZ_RZYA01000009.1"/>
</dbReference>
<dbReference type="InterPro" id="IPR002880">
    <property type="entry name" value="Pyrv_Fd/Flavodoxin_OxRdtase_N"/>
</dbReference>
<dbReference type="InterPro" id="IPR002869">
    <property type="entry name" value="Pyrv_flavodox_OxRed_cen"/>
</dbReference>
<dbReference type="CDD" id="cd07034">
    <property type="entry name" value="TPP_PYR_PFOR_IOR-alpha_like"/>
    <property type="match status" value="1"/>
</dbReference>
<dbReference type="SUPFAM" id="SSF52922">
    <property type="entry name" value="TK C-terminal domain-like"/>
    <property type="match status" value="1"/>
</dbReference>
<dbReference type="SUPFAM" id="SSF53323">
    <property type="entry name" value="Pyruvate-ferredoxin oxidoreductase, PFOR, domain III"/>
    <property type="match status" value="1"/>
</dbReference>
<dbReference type="InterPro" id="IPR019752">
    <property type="entry name" value="Pyrv/ketoisovalerate_OxRed_cat"/>
</dbReference>
<evidence type="ECO:0000259" key="4">
    <source>
        <dbReference type="Pfam" id="PF20169"/>
    </source>
</evidence>
<dbReference type="NCBIfam" id="NF009588">
    <property type="entry name" value="PRK13029.1"/>
    <property type="match status" value="1"/>
</dbReference>
<evidence type="ECO:0000313" key="5">
    <source>
        <dbReference type="EMBL" id="RVU22852.1"/>
    </source>
</evidence>
<dbReference type="InterPro" id="IPR009014">
    <property type="entry name" value="Transketo_C/PFOR_II"/>
</dbReference>
<dbReference type="PANTHER" id="PTHR48084:SF3">
    <property type="entry name" value="SUBUNIT OF PYRUVATE:FLAVODOXIN OXIDOREDUCTASE"/>
    <property type="match status" value="1"/>
</dbReference>
<dbReference type="EMBL" id="RZYA01000009">
    <property type="protein sequence ID" value="RVU22852.1"/>
    <property type="molecule type" value="Genomic_DNA"/>
</dbReference>
<evidence type="ECO:0000256" key="1">
    <source>
        <dbReference type="ARBA" id="ARBA00023002"/>
    </source>
</evidence>
<dbReference type="OrthoDB" id="9803617at2"/>
<reference evidence="5 6" key="1">
    <citation type="submission" date="2019-01" db="EMBL/GenBank/DDBJ databases">
        <title>Genome sequences of Streptomyces and Rhizobium isolates collected from root and soil.</title>
        <authorList>
            <person name="Chhettri S."/>
            <person name="Sevigny J.L."/>
            <person name="Sen A."/>
            <person name="Ennis N."/>
            <person name="Tisa L."/>
        </authorList>
    </citation>
    <scope>NUCLEOTIDE SEQUENCE [LARGE SCALE GENOMIC DNA]</scope>
    <source>
        <strain evidence="5 6">San01</strain>
    </source>
</reference>
<keyword evidence="6" id="KW-1185">Reference proteome</keyword>
<feature type="region of interest" description="Disordered" evidence="2">
    <location>
        <begin position="1"/>
        <end position="24"/>
    </location>
</feature>
<feature type="compositionally biased region" description="Polar residues" evidence="2">
    <location>
        <begin position="1"/>
        <end position="11"/>
    </location>
</feature>
<dbReference type="Proteomes" id="UP000283128">
    <property type="component" value="Unassembled WGS sequence"/>
</dbReference>
<dbReference type="Gene3D" id="3.40.50.970">
    <property type="match status" value="1"/>
</dbReference>
<keyword evidence="5" id="KW-0670">Pyruvate</keyword>
<dbReference type="Pfam" id="PF20169">
    <property type="entry name" value="DUF6537"/>
    <property type="match status" value="1"/>
</dbReference>
<evidence type="ECO:0000259" key="3">
    <source>
        <dbReference type="Pfam" id="PF01558"/>
    </source>
</evidence>
<organism evidence="5 6">
    <name type="scientific">Streptomyces antnestii</name>
    <dbReference type="NCBI Taxonomy" id="2494256"/>
    <lineage>
        <taxon>Bacteria</taxon>
        <taxon>Bacillati</taxon>
        <taxon>Actinomycetota</taxon>
        <taxon>Actinomycetes</taxon>
        <taxon>Kitasatosporales</taxon>
        <taxon>Streptomycetaceae</taxon>
        <taxon>Streptomyces</taxon>
    </lineage>
</organism>
<evidence type="ECO:0000313" key="6">
    <source>
        <dbReference type="Proteomes" id="UP000283128"/>
    </source>
</evidence>
<feature type="domain" description="Pyruvate/ketoisovalerate oxidoreductase catalytic" evidence="3">
    <location>
        <begin position="740"/>
        <end position="926"/>
    </location>
</feature>
<feature type="domain" description="DUF6537" evidence="4">
    <location>
        <begin position="962"/>
        <end position="1157"/>
    </location>
</feature>
<sequence length="1184" mass="127190">MTIRTNESGPQHQDDDGSQPVDPRERYRATAGIGQLTGVQALARLPIDQHRRDLAAGRDVATFISGYEGSPLAGYDLELGRLRPLLEANDVRHVPGLNEEAAATAVQGSQLVNTLDGATRDGVLGIWYGKAPGVDRATDALRHGNLMGAHPTGGALLLVGDDPAAKSSSVPCASELALTDLAIPFLHPADSQEVIDLGLHAVGLSRASGLWVGLKIVTAVADGSSPVDLGAERPAPLLPENAGLHRPTAHLLQPTLGSLERDLMTNRLRLAREYCRLNRLNRIEVGGDDDTVGIAASGRTYRELRAALDRLGLTEERLDQAGIRLLKISMPFPLDPETIIEFAEGLDQIIVVEEKRSFLESAMRDILYGCPGAPRICGKEDGTGEELIPSYGELDADTLIRPLARELGVHGVPVEHRRPERAAGRIHLPLVSPPRRGPYFCSGCPHNSSTKVPDDSLVGGGIGCHALVLLMDEEQVGTVTGLSQMGGEGLQWIGMAPYTERGHYLQNLGDGTFDHSGSLAVRAAVAAGVDLTYKLLYNSAVAMTGGQSAVGGMDLRRLVDVLRAEKVARIIVTTDDVRRTRRARLPRDVAVWERSRMAEAQQTLAEVPGVTVLIHDQECATEKRRKWKRGLLEKPGTRVYINERLCEGCGDCGRKSNCLSVQPVETEFGRKTQIHQASCNVDYSCLSGDCPAFVTVTGGTSAQHGDSAVHDPRVRGDADLADPVPAVGSSDFGVRLTGVGGTGVVTVSQVLATAGLLAGWTARSLDQTGLAQKGGAVVSDVRFSRTGVGSSNKIGAGECDLYIGGDILVAADETHLAAASPDRTVAVLNTARVPTGHMVADVRKPFPDVAGLREQVLASMRPGAQVLDAREAVLRLLGDDQYLNIFLIGIGFQLGGLPLPAVAIEEAVRINGVAVEANLHAFRYGRLWVEDRDTVTAALTVAASASPVTTREDGTAGTTSLDTLVARRVSELTAYQNARYAGGYAEIVGAVREREREAVPGTHDLAEAVAQNLFKLMAYKDEYEVARLALDDGVAADLEERFGPGAQAQWNLHPPVFRALGMQHKVSLGRWFRPGFAALRGMRRLRGTVFDPFGRAHVRRVERALVEEYREQVDRLLAGLDPGNHALAVEIASLPDVVRGYEQVKLRNIETYHARLQELSERYDRAADLKEARTSDPAETSRAS</sequence>
<dbReference type="GO" id="GO:0000287">
    <property type="term" value="F:magnesium ion binding"/>
    <property type="evidence" value="ECO:0007669"/>
    <property type="project" value="UniProtKB-ARBA"/>
</dbReference>
<dbReference type="InterPro" id="IPR046667">
    <property type="entry name" value="DUF6537"/>
</dbReference>
<evidence type="ECO:0000256" key="2">
    <source>
        <dbReference type="SAM" id="MobiDB-lite"/>
    </source>
</evidence>
<dbReference type="AlphaFoldDB" id="A0A437PKR3"/>
<keyword evidence="1" id="KW-0560">Oxidoreductase</keyword>
<accession>A0A437PKR3</accession>
<proteinExistence type="predicted"/>
<dbReference type="NCBIfam" id="NF009589">
    <property type="entry name" value="PRK13030.1"/>
    <property type="match status" value="1"/>
</dbReference>
<dbReference type="PANTHER" id="PTHR48084">
    <property type="entry name" value="2-OXOGLUTARATE OXIDOREDUCTASE SUBUNIT KORB-RELATED"/>
    <property type="match status" value="1"/>
</dbReference>
<dbReference type="Gene3D" id="3.40.920.10">
    <property type="entry name" value="Pyruvate-ferredoxin oxidoreductase, PFOR, domain III"/>
    <property type="match status" value="1"/>
</dbReference>
<dbReference type="InterPro" id="IPR051457">
    <property type="entry name" value="2-oxoacid:Fd_oxidoreductase"/>
</dbReference>
<name>A0A437PKR3_9ACTN</name>
<dbReference type="SUPFAM" id="SSF52518">
    <property type="entry name" value="Thiamin diphosphate-binding fold (THDP-binding)"/>
    <property type="match status" value="2"/>
</dbReference>
<gene>
    <name evidence="5" type="ORF">EOT10_20455</name>
</gene>
<dbReference type="Pfam" id="PF01558">
    <property type="entry name" value="POR"/>
    <property type="match status" value="1"/>
</dbReference>
<protein>
    <submittedName>
        <fullName evidence="5">Indolepyruvate ferredoxin oxidoreductase family protein</fullName>
    </submittedName>
</protein>
<comment type="caution">
    <text evidence="5">The sequence shown here is derived from an EMBL/GenBank/DDBJ whole genome shotgun (WGS) entry which is preliminary data.</text>
</comment>